<organism evidence="2 3">
    <name type="scientific">Drosophila ananassae</name>
    <name type="common">Fruit fly</name>
    <dbReference type="NCBI Taxonomy" id="7217"/>
    <lineage>
        <taxon>Eukaryota</taxon>
        <taxon>Metazoa</taxon>
        <taxon>Ecdysozoa</taxon>
        <taxon>Arthropoda</taxon>
        <taxon>Hexapoda</taxon>
        <taxon>Insecta</taxon>
        <taxon>Pterygota</taxon>
        <taxon>Neoptera</taxon>
        <taxon>Endopterygota</taxon>
        <taxon>Diptera</taxon>
        <taxon>Brachycera</taxon>
        <taxon>Muscomorpha</taxon>
        <taxon>Ephydroidea</taxon>
        <taxon>Drosophilidae</taxon>
        <taxon>Drosophila</taxon>
        <taxon>Sophophora</taxon>
    </lineage>
</organism>
<dbReference type="KEGG" id="dan:6503755"/>
<feature type="compositionally biased region" description="Low complexity" evidence="1">
    <location>
        <begin position="320"/>
        <end position="330"/>
    </location>
</feature>
<feature type="compositionally biased region" description="Basic and acidic residues" evidence="1">
    <location>
        <begin position="163"/>
        <end position="172"/>
    </location>
</feature>
<protein>
    <submittedName>
        <fullName evidence="2">Uncharacterized protein</fullName>
    </submittedName>
</protein>
<dbReference type="AlphaFoldDB" id="B3MR46"/>
<dbReference type="SMR" id="B3MR46"/>
<feature type="region of interest" description="Disordered" evidence="1">
    <location>
        <begin position="55"/>
        <end position="91"/>
    </location>
</feature>
<feature type="compositionally biased region" description="Polar residues" evidence="1">
    <location>
        <begin position="131"/>
        <end position="143"/>
    </location>
</feature>
<evidence type="ECO:0000256" key="1">
    <source>
        <dbReference type="SAM" id="MobiDB-lite"/>
    </source>
</evidence>
<keyword evidence="3" id="KW-1185">Reference proteome</keyword>
<dbReference type="Proteomes" id="UP000007801">
    <property type="component" value="Unassembled WGS sequence"/>
</dbReference>
<feature type="compositionally biased region" description="Basic residues" evidence="1">
    <location>
        <begin position="331"/>
        <end position="341"/>
    </location>
</feature>
<name>B3MR46_DROAN</name>
<evidence type="ECO:0000313" key="2">
    <source>
        <dbReference type="EMBL" id="EDV34251.1"/>
    </source>
</evidence>
<sequence length="379" mass="41312">MLPFVPFNLEQDPLEAMLEELIAQFRALNLAGLAPDGQDAHGNVIYRNGYVLHRNRNDPPNGNGNVLDGNGNGNGSVNGGGHADGPDMYGPPRNPFYDAALEDPAFDGYLIENIFNVDINVFFAGAGEPDGSNQASNLSTGSDAGSRVLNAPGSNDQISRFRIVHDFEDPPPRRRRGRTPIVPRMATAEHTRGSPPETDQNQESRYEEFHRSYMEIQRLQRLFMNRHARISTRSRREPAPNFDLTALSTTSSSDEILPTPAGTTSPAAPADRAAEAAIPPAAVPGAAHSAAAAPEASFSGAPTAGNFVDGAAVPEVVGDPAAQAQAPAQNNRRRRHRRPRRPLVQEQDEPFHDASRNLYENNDPNSSAFYGYMYRRRFH</sequence>
<dbReference type="HOGENOM" id="CLU_730097_0_0_1"/>
<dbReference type="GeneID" id="6503755"/>
<dbReference type="InParanoid" id="B3MR46"/>
<proteinExistence type="predicted"/>
<feature type="region of interest" description="Disordered" evidence="1">
    <location>
        <begin position="230"/>
        <end position="273"/>
    </location>
</feature>
<feature type="region of interest" description="Disordered" evidence="1">
    <location>
        <begin position="130"/>
        <end position="206"/>
    </location>
</feature>
<feature type="compositionally biased region" description="Low complexity" evidence="1">
    <location>
        <begin position="248"/>
        <end position="273"/>
    </location>
</feature>
<dbReference type="EMBL" id="CH902622">
    <property type="protein sequence ID" value="EDV34251.1"/>
    <property type="molecule type" value="Genomic_DNA"/>
</dbReference>
<evidence type="ECO:0000313" key="3">
    <source>
        <dbReference type="Proteomes" id="UP000007801"/>
    </source>
</evidence>
<gene>
    <name evidence="2" type="primary">Dana\GF21066</name>
    <name evidence="2" type="synonym">dana_GLEANR_4292</name>
    <name evidence="2" type="ORF">GF21066</name>
</gene>
<reference evidence="2 3" key="1">
    <citation type="journal article" date="2007" name="Nature">
        <title>Evolution of genes and genomes on the Drosophila phylogeny.</title>
        <authorList>
            <consortium name="Drosophila 12 Genomes Consortium"/>
            <person name="Clark A.G."/>
            <person name="Eisen M.B."/>
            <person name="Smith D.R."/>
            <person name="Bergman C.M."/>
            <person name="Oliver B."/>
            <person name="Markow T.A."/>
            <person name="Kaufman T.C."/>
            <person name="Kellis M."/>
            <person name="Gelbart W."/>
            <person name="Iyer V.N."/>
            <person name="Pollard D.A."/>
            <person name="Sackton T.B."/>
            <person name="Larracuente A.M."/>
            <person name="Singh N.D."/>
            <person name="Abad J.P."/>
            <person name="Abt D.N."/>
            <person name="Adryan B."/>
            <person name="Aguade M."/>
            <person name="Akashi H."/>
            <person name="Anderson W.W."/>
            <person name="Aquadro C.F."/>
            <person name="Ardell D.H."/>
            <person name="Arguello R."/>
            <person name="Artieri C.G."/>
            <person name="Barbash D.A."/>
            <person name="Barker D."/>
            <person name="Barsanti P."/>
            <person name="Batterham P."/>
            <person name="Batzoglou S."/>
            <person name="Begun D."/>
            <person name="Bhutkar A."/>
            <person name="Blanco E."/>
            <person name="Bosak S.A."/>
            <person name="Bradley R.K."/>
            <person name="Brand A.D."/>
            <person name="Brent M.R."/>
            <person name="Brooks A.N."/>
            <person name="Brown R.H."/>
            <person name="Butlin R.K."/>
            <person name="Caggese C."/>
            <person name="Calvi B.R."/>
            <person name="Bernardo de Carvalho A."/>
            <person name="Caspi A."/>
            <person name="Castrezana S."/>
            <person name="Celniker S.E."/>
            <person name="Chang J.L."/>
            <person name="Chapple C."/>
            <person name="Chatterji S."/>
            <person name="Chinwalla A."/>
            <person name="Civetta A."/>
            <person name="Clifton S.W."/>
            <person name="Comeron J.M."/>
            <person name="Costello J.C."/>
            <person name="Coyne J.A."/>
            <person name="Daub J."/>
            <person name="David R.G."/>
            <person name="Delcher A.L."/>
            <person name="Delehaunty K."/>
            <person name="Do C.B."/>
            <person name="Ebling H."/>
            <person name="Edwards K."/>
            <person name="Eickbush T."/>
            <person name="Evans J.D."/>
            <person name="Filipski A."/>
            <person name="Findeiss S."/>
            <person name="Freyhult E."/>
            <person name="Fulton L."/>
            <person name="Fulton R."/>
            <person name="Garcia A.C."/>
            <person name="Gardiner A."/>
            <person name="Garfield D.A."/>
            <person name="Garvin B.E."/>
            <person name="Gibson G."/>
            <person name="Gilbert D."/>
            <person name="Gnerre S."/>
            <person name="Godfrey J."/>
            <person name="Good R."/>
            <person name="Gotea V."/>
            <person name="Gravely B."/>
            <person name="Greenberg A.J."/>
            <person name="Griffiths-Jones S."/>
            <person name="Gross S."/>
            <person name="Guigo R."/>
            <person name="Gustafson E.A."/>
            <person name="Haerty W."/>
            <person name="Hahn M.W."/>
            <person name="Halligan D.L."/>
            <person name="Halpern A.L."/>
            <person name="Halter G.M."/>
            <person name="Han M.V."/>
            <person name="Heger A."/>
            <person name="Hillier L."/>
            <person name="Hinrichs A.S."/>
            <person name="Holmes I."/>
            <person name="Hoskins R.A."/>
            <person name="Hubisz M.J."/>
            <person name="Hultmark D."/>
            <person name="Huntley M.A."/>
            <person name="Jaffe D.B."/>
            <person name="Jagadeeshan S."/>
            <person name="Jeck W.R."/>
            <person name="Johnson J."/>
            <person name="Jones C.D."/>
            <person name="Jordan W.C."/>
            <person name="Karpen G.H."/>
            <person name="Kataoka E."/>
            <person name="Keightley P.D."/>
            <person name="Kheradpour P."/>
            <person name="Kirkness E.F."/>
            <person name="Koerich L.B."/>
            <person name="Kristiansen K."/>
            <person name="Kudrna D."/>
            <person name="Kulathinal R.J."/>
            <person name="Kumar S."/>
            <person name="Kwok R."/>
            <person name="Lander E."/>
            <person name="Langley C.H."/>
            <person name="Lapoint R."/>
            <person name="Lazzaro B.P."/>
            <person name="Lee S.J."/>
            <person name="Levesque L."/>
            <person name="Li R."/>
            <person name="Lin C.F."/>
            <person name="Lin M.F."/>
            <person name="Lindblad-Toh K."/>
            <person name="Llopart A."/>
            <person name="Long M."/>
            <person name="Low L."/>
            <person name="Lozovsky E."/>
            <person name="Lu J."/>
            <person name="Luo M."/>
            <person name="Machado C.A."/>
            <person name="Makalowski W."/>
            <person name="Marzo M."/>
            <person name="Matsuda M."/>
            <person name="Matzkin L."/>
            <person name="McAllister B."/>
            <person name="McBride C.S."/>
            <person name="McKernan B."/>
            <person name="McKernan K."/>
            <person name="Mendez-Lago M."/>
            <person name="Minx P."/>
            <person name="Mollenhauer M.U."/>
            <person name="Montooth K."/>
            <person name="Mount S.M."/>
            <person name="Mu X."/>
            <person name="Myers E."/>
            <person name="Negre B."/>
            <person name="Newfeld S."/>
            <person name="Nielsen R."/>
            <person name="Noor M.A."/>
            <person name="O'Grady P."/>
            <person name="Pachter L."/>
            <person name="Papaceit M."/>
            <person name="Parisi M.J."/>
            <person name="Parisi M."/>
            <person name="Parts L."/>
            <person name="Pedersen J.S."/>
            <person name="Pesole G."/>
            <person name="Phillippy A.M."/>
            <person name="Ponting C.P."/>
            <person name="Pop M."/>
            <person name="Porcelli D."/>
            <person name="Powell J.R."/>
            <person name="Prohaska S."/>
            <person name="Pruitt K."/>
            <person name="Puig M."/>
            <person name="Quesneville H."/>
            <person name="Ram K.R."/>
            <person name="Rand D."/>
            <person name="Rasmussen M.D."/>
            <person name="Reed L.K."/>
            <person name="Reenan R."/>
            <person name="Reily A."/>
            <person name="Remington K.A."/>
            <person name="Rieger T.T."/>
            <person name="Ritchie M.G."/>
            <person name="Robin C."/>
            <person name="Rogers Y.H."/>
            <person name="Rohde C."/>
            <person name="Rozas J."/>
            <person name="Rubenfield M.J."/>
            <person name="Ruiz A."/>
            <person name="Russo S."/>
            <person name="Salzberg S.L."/>
            <person name="Sanchez-Gracia A."/>
            <person name="Saranga D.J."/>
            <person name="Sato H."/>
            <person name="Schaeffer S.W."/>
            <person name="Schatz M.C."/>
            <person name="Schlenke T."/>
            <person name="Schwartz R."/>
            <person name="Segarra C."/>
            <person name="Singh R.S."/>
            <person name="Sirot L."/>
            <person name="Sirota M."/>
            <person name="Sisneros N.B."/>
            <person name="Smith C.D."/>
            <person name="Smith T.F."/>
            <person name="Spieth J."/>
            <person name="Stage D.E."/>
            <person name="Stark A."/>
            <person name="Stephan W."/>
            <person name="Strausberg R.L."/>
            <person name="Strempel S."/>
            <person name="Sturgill D."/>
            <person name="Sutton G."/>
            <person name="Sutton G.G."/>
            <person name="Tao W."/>
            <person name="Teichmann S."/>
            <person name="Tobari Y.N."/>
            <person name="Tomimura Y."/>
            <person name="Tsolas J.M."/>
            <person name="Valente V.L."/>
            <person name="Venter E."/>
            <person name="Venter J.C."/>
            <person name="Vicario S."/>
            <person name="Vieira F.G."/>
            <person name="Vilella A.J."/>
            <person name="Villasante A."/>
            <person name="Walenz B."/>
            <person name="Wang J."/>
            <person name="Wasserman M."/>
            <person name="Watts T."/>
            <person name="Wilson D."/>
            <person name="Wilson R.K."/>
            <person name="Wing R.A."/>
            <person name="Wolfner M.F."/>
            <person name="Wong A."/>
            <person name="Wong G.K."/>
            <person name="Wu C.I."/>
            <person name="Wu G."/>
            <person name="Yamamoto D."/>
            <person name="Yang H.P."/>
            <person name="Yang S.P."/>
            <person name="Yorke J.A."/>
            <person name="Yoshida K."/>
            <person name="Zdobnov E."/>
            <person name="Zhang P."/>
            <person name="Zhang Y."/>
            <person name="Zimin A.V."/>
            <person name="Baldwin J."/>
            <person name="Abdouelleil A."/>
            <person name="Abdulkadir J."/>
            <person name="Abebe A."/>
            <person name="Abera B."/>
            <person name="Abreu J."/>
            <person name="Acer S.C."/>
            <person name="Aftuck L."/>
            <person name="Alexander A."/>
            <person name="An P."/>
            <person name="Anderson E."/>
            <person name="Anderson S."/>
            <person name="Arachi H."/>
            <person name="Azer M."/>
            <person name="Bachantsang P."/>
            <person name="Barry A."/>
            <person name="Bayul T."/>
            <person name="Berlin A."/>
            <person name="Bessette D."/>
            <person name="Bloom T."/>
            <person name="Blye J."/>
            <person name="Boguslavskiy L."/>
            <person name="Bonnet C."/>
            <person name="Boukhgalter B."/>
            <person name="Bourzgui I."/>
            <person name="Brown A."/>
            <person name="Cahill P."/>
            <person name="Channer S."/>
            <person name="Cheshatsang Y."/>
            <person name="Chuda L."/>
            <person name="Citroen M."/>
            <person name="Collymore A."/>
            <person name="Cooke P."/>
            <person name="Costello M."/>
            <person name="D'Aco K."/>
            <person name="Daza R."/>
            <person name="De Haan G."/>
            <person name="DeGray S."/>
            <person name="DeMaso C."/>
            <person name="Dhargay N."/>
            <person name="Dooley K."/>
            <person name="Dooley E."/>
            <person name="Doricent M."/>
            <person name="Dorje P."/>
            <person name="Dorjee K."/>
            <person name="Dupes A."/>
            <person name="Elong R."/>
            <person name="Falk J."/>
            <person name="Farina A."/>
            <person name="Faro S."/>
            <person name="Ferguson D."/>
            <person name="Fisher S."/>
            <person name="Foley C.D."/>
            <person name="Franke A."/>
            <person name="Friedrich D."/>
            <person name="Gadbois L."/>
            <person name="Gearin G."/>
            <person name="Gearin C.R."/>
            <person name="Giannoukos G."/>
            <person name="Goode T."/>
            <person name="Graham J."/>
            <person name="Grandbois E."/>
            <person name="Grewal S."/>
            <person name="Gyaltsen K."/>
            <person name="Hafez N."/>
            <person name="Hagos B."/>
            <person name="Hall J."/>
            <person name="Henson C."/>
            <person name="Hollinger A."/>
            <person name="Honan T."/>
            <person name="Huard M.D."/>
            <person name="Hughes L."/>
            <person name="Hurhula B."/>
            <person name="Husby M.E."/>
            <person name="Kamat A."/>
            <person name="Kanga B."/>
            <person name="Kashin S."/>
            <person name="Khazanovich D."/>
            <person name="Kisner P."/>
            <person name="Lance K."/>
            <person name="Lara M."/>
            <person name="Lee W."/>
            <person name="Lennon N."/>
            <person name="Letendre F."/>
            <person name="LeVine R."/>
            <person name="Lipovsky A."/>
            <person name="Liu X."/>
            <person name="Liu J."/>
            <person name="Liu S."/>
            <person name="Lokyitsang T."/>
            <person name="Lokyitsang Y."/>
            <person name="Lubonja R."/>
            <person name="Lui A."/>
            <person name="MacDonald P."/>
            <person name="Magnisalis V."/>
            <person name="Maru K."/>
            <person name="Matthews C."/>
            <person name="McCusker W."/>
            <person name="McDonough S."/>
            <person name="Mehta T."/>
            <person name="Meldrim J."/>
            <person name="Meneus L."/>
            <person name="Mihai O."/>
            <person name="Mihalev A."/>
            <person name="Mihova T."/>
            <person name="Mittelman R."/>
            <person name="Mlenga V."/>
            <person name="Montmayeur A."/>
            <person name="Mulrain L."/>
            <person name="Navidi A."/>
            <person name="Naylor J."/>
            <person name="Negash T."/>
            <person name="Nguyen T."/>
            <person name="Nguyen N."/>
            <person name="Nicol R."/>
            <person name="Norbu C."/>
            <person name="Norbu N."/>
            <person name="Novod N."/>
            <person name="O'Neill B."/>
            <person name="Osman S."/>
            <person name="Markiewicz E."/>
            <person name="Oyono O.L."/>
            <person name="Patti C."/>
            <person name="Phunkhang P."/>
            <person name="Pierre F."/>
            <person name="Priest M."/>
            <person name="Raghuraman S."/>
            <person name="Rege F."/>
            <person name="Reyes R."/>
            <person name="Rise C."/>
            <person name="Rogov P."/>
            <person name="Ross K."/>
            <person name="Ryan E."/>
            <person name="Settipalli S."/>
            <person name="Shea T."/>
            <person name="Sherpa N."/>
            <person name="Shi L."/>
            <person name="Shih D."/>
            <person name="Sparrow T."/>
            <person name="Spaulding J."/>
            <person name="Stalker J."/>
            <person name="Stange-Thomann N."/>
            <person name="Stavropoulos S."/>
            <person name="Stone C."/>
            <person name="Strader C."/>
            <person name="Tesfaye S."/>
            <person name="Thomson T."/>
            <person name="Thoulutsang Y."/>
            <person name="Thoulutsang D."/>
            <person name="Topham K."/>
            <person name="Topping I."/>
            <person name="Tsamla T."/>
            <person name="Vassiliev H."/>
            <person name="Vo A."/>
            <person name="Wangchuk T."/>
            <person name="Wangdi T."/>
            <person name="Weiand M."/>
            <person name="Wilkinson J."/>
            <person name="Wilson A."/>
            <person name="Yadav S."/>
            <person name="Young G."/>
            <person name="Yu Q."/>
            <person name="Zembek L."/>
            <person name="Zhong D."/>
            <person name="Zimmer A."/>
            <person name="Zwirko Z."/>
            <person name="Jaffe D.B."/>
            <person name="Alvarez P."/>
            <person name="Brockman W."/>
            <person name="Butler J."/>
            <person name="Chin C."/>
            <person name="Gnerre S."/>
            <person name="Grabherr M."/>
            <person name="Kleber M."/>
            <person name="Mauceli E."/>
            <person name="MacCallum I."/>
        </authorList>
    </citation>
    <scope>NUCLEOTIDE SEQUENCE [LARGE SCALE GENOMIC DNA]</scope>
    <source>
        <strain evidence="3">Tucson 14024-0371.13</strain>
    </source>
</reference>
<feature type="region of interest" description="Disordered" evidence="1">
    <location>
        <begin position="320"/>
        <end position="362"/>
    </location>
</feature>
<feature type="compositionally biased region" description="Gly residues" evidence="1">
    <location>
        <begin position="70"/>
        <end position="83"/>
    </location>
</feature>
<accession>B3MR46</accession>
<feature type="compositionally biased region" description="Low complexity" evidence="1">
    <location>
        <begin position="58"/>
        <end position="69"/>
    </location>
</feature>